<evidence type="ECO:0000256" key="2">
    <source>
        <dbReference type="ARBA" id="ARBA00022670"/>
    </source>
</evidence>
<dbReference type="Pfam" id="PF02897">
    <property type="entry name" value="Peptidase_S9_N"/>
    <property type="match status" value="1"/>
</dbReference>
<evidence type="ECO:0000256" key="6">
    <source>
        <dbReference type="ARBA" id="ARBA00081187"/>
    </source>
</evidence>
<proteinExistence type="inferred from homology"/>
<dbReference type="InterPro" id="IPR002470">
    <property type="entry name" value="Peptidase_S9A"/>
</dbReference>
<evidence type="ECO:0000313" key="10">
    <source>
        <dbReference type="Proteomes" id="UP000808349"/>
    </source>
</evidence>
<name>A0A9D7S8B0_9BACT</name>
<dbReference type="Gene3D" id="3.40.50.1820">
    <property type="entry name" value="alpha/beta hydrolase"/>
    <property type="match status" value="1"/>
</dbReference>
<dbReference type="EMBL" id="JADKFW010000004">
    <property type="protein sequence ID" value="MBK9716977.1"/>
    <property type="molecule type" value="Genomic_DNA"/>
</dbReference>
<keyword evidence="2" id="KW-0645">Protease</keyword>
<dbReference type="GO" id="GO:0006508">
    <property type="term" value="P:proteolysis"/>
    <property type="evidence" value="ECO:0007669"/>
    <property type="project" value="UniProtKB-KW"/>
</dbReference>
<keyword evidence="3" id="KW-0378">Hydrolase</keyword>
<dbReference type="Pfam" id="PF00326">
    <property type="entry name" value="Peptidase_S9"/>
    <property type="match status" value="1"/>
</dbReference>
<comment type="function">
    <text evidence="5">Cleaves peptide bonds on the C-terminal side of prolyl residues within peptides that are up to approximately 30 amino acids long. Has an absolute requirement for an X-Pro bond in the trans configuration immediately preceding the Pro-Y scissible bond.</text>
</comment>
<dbReference type="SUPFAM" id="SSF50993">
    <property type="entry name" value="Peptidase/esterase 'gauge' domain"/>
    <property type="match status" value="1"/>
</dbReference>
<dbReference type="InterPro" id="IPR001375">
    <property type="entry name" value="Peptidase_S9_cat"/>
</dbReference>
<organism evidence="9 10">
    <name type="scientific">Candidatus Defluviibacterium haderslevense</name>
    <dbReference type="NCBI Taxonomy" id="2981993"/>
    <lineage>
        <taxon>Bacteria</taxon>
        <taxon>Pseudomonadati</taxon>
        <taxon>Bacteroidota</taxon>
        <taxon>Saprospiria</taxon>
        <taxon>Saprospirales</taxon>
        <taxon>Saprospiraceae</taxon>
        <taxon>Candidatus Defluviibacterium</taxon>
    </lineage>
</organism>
<dbReference type="SUPFAM" id="SSF53474">
    <property type="entry name" value="alpha/beta-Hydrolases"/>
    <property type="match status" value="1"/>
</dbReference>
<evidence type="ECO:0000313" key="9">
    <source>
        <dbReference type="EMBL" id="MBK9716977.1"/>
    </source>
</evidence>
<dbReference type="GO" id="GO:0004252">
    <property type="term" value="F:serine-type endopeptidase activity"/>
    <property type="evidence" value="ECO:0007669"/>
    <property type="project" value="InterPro"/>
</dbReference>
<dbReference type="Gene3D" id="2.130.10.120">
    <property type="entry name" value="Prolyl oligopeptidase, N-terminal domain"/>
    <property type="match status" value="1"/>
</dbReference>
<comment type="caution">
    <text evidence="9">The sequence shown here is derived from an EMBL/GenBank/DDBJ whole genome shotgun (WGS) entry which is preliminary data.</text>
</comment>
<keyword evidence="4" id="KW-0720">Serine protease</keyword>
<dbReference type="PANTHER" id="PTHR11757">
    <property type="entry name" value="PROTEASE FAMILY S9A OLIGOPEPTIDASE"/>
    <property type="match status" value="1"/>
</dbReference>
<evidence type="ECO:0000256" key="5">
    <source>
        <dbReference type="ARBA" id="ARBA00060121"/>
    </source>
</evidence>
<dbReference type="InterPro" id="IPR023302">
    <property type="entry name" value="Pept_S9A_N"/>
</dbReference>
<dbReference type="PANTHER" id="PTHR11757:SF19">
    <property type="entry name" value="PROLYL ENDOPEPTIDASE-LIKE"/>
    <property type="match status" value="1"/>
</dbReference>
<sequence length="695" mass="80540">MKSLKSLPQGIKPPVCPTKEHHMIAHGDLRSDPYYWLNDFWLKGPDSDHVIEYLNQENAYLDTMMHHTQTLQRALYHELKSRIKDEDESVPMYKNGYFYYTRTVEGTDYFLYCRKKATLSAPEEILLDVNEMAKGFDYYSASGFSISPDNRFLLYAVDTVSRRQYDLYIKNLETGELLKDVIHNTEGYGVWANDNATFFYTSKHPVTLLSEEIKKHIIGTECDQDVIVYREMDQSNYISVERSKSGQYIFINSSSTLSSEVRYLSAIDPQGTFILFQERMKEVLYDVYHQQDQFLMITNLQAQNFKLMSCPLIHTQVNNWTEVIPHRADVLIEGIDVFRNFWVLTERKNGLVQLHVRNLIDQQDYHIEFDETTYDAGTFANAEYDYSLLRFNYNSLITPATVYDYHMVTKEKTIMKQQEVIGGYDKTEYISERHFVKVTDGTLVPISLVYKKGFEKNGQTPCLLYAYGSYGLSVDATFNSNRLSLLNRGFVYAIAHIRGGQEMGRHWYESGKMHHKMNTFTDFNDCAEYLINQQYTSAPHLYANGGSAGGLLMGAIVNFRPDLYHGIIADVPFVDVLTTMSDPTIPLTTNEYDEWGNPANEKDYFYMKQYAPYDNLKVQDYPHMLVTTGLHDSQVQYFEPAKWVAKIRTLKTDQNVLLLKTNMEAGHGGKSGRYKYLEEIALKYAFYLMLEGMSE</sequence>
<protein>
    <recommendedName>
        <fullName evidence="6">Proline-specific endopeptidase</fullName>
    </recommendedName>
</protein>
<dbReference type="FunFam" id="3.40.50.1820:FF:000005">
    <property type="entry name" value="Prolyl endopeptidase"/>
    <property type="match status" value="1"/>
</dbReference>
<feature type="domain" description="Peptidase S9 prolyl oligopeptidase catalytic" evidence="7">
    <location>
        <begin position="478"/>
        <end position="688"/>
    </location>
</feature>
<gene>
    <name evidence="9" type="ORF">IPO85_05600</name>
</gene>
<comment type="similarity">
    <text evidence="1">Belongs to the peptidase S9A family.</text>
</comment>
<dbReference type="InterPro" id="IPR051543">
    <property type="entry name" value="Serine_Peptidase_S9A"/>
</dbReference>
<evidence type="ECO:0000256" key="3">
    <source>
        <dbReference type="ARBA" id="ARBA00022801"/>
    </source>
</evidence>
<reference evidence="9 10" key="1">
    <citation type="submission" date="2020-10" db="EMBL/GenBank/DDBJ databases">
        <title>Connecting structure to function with the recovery of over 1000 high-quality activated sludge metagenome-assembled genomes encoding full-length rRNA genes using long-read sequencing.</title>
        <authorList>
            <person name="Singleton C.M."/>
            <person name="Petriglieri F."/>
            <person name="Kristensen J.M."/>
            <person name="Kirkegaard R.H."/>
            <person name="Michaelsen T.Y."/>
            <person name="Andersen M.H."/>
            <person name="Karst S.M."/>
            <person name="Dueholm M.S."/>
            <person name="Nielsen P.H."/>
            <person name="Albertsen M."/>
        </authorList>
    </citation>
    <scope>NUCLEOTIDE SEQUENCE [LARGE SCALE GENOMIC DNA]</scope>
    <source>
        <strain evidence="9">Ribe_18-Q3-R11-54_BAT3C.373</strain>
    </source>
</reference>
<evidence type="ECO:0000259" key="8">
    <source>
        <dbReference type="Pfam" id="PF02897"/>
    </source>
</evidence>
<dbReference type="InterPro" id="IPR029058">
    <property type="entry name" value="AB_hydrolase_fold"/>
</dbReference>
<dbReference type="Proteomes" id="UP000808349">
    <property type="component" value="Unassembled WGS sequence"/>
</dbReference>
<evidence type="ECO:0000259" key="7">
    <source>
        <dbReference type="Pfam" id="PF00326"/>
    </source>
</evidence>
<feature type="domain" description="Peptidase S9A N-terminal" evidence="8">
    <location>
        <begin position="14"/>
        <end position="418"/>
    </location>
</feature>
<dbReference type="AlphaFoldDB" id="A0A9D7S8B0"/>
<evidence type="ECO:0000256" key="1">
    <source>
        <dbReference type="ARBA" id="ARBA00005228"/>
    </source>
</evidence>
<evidence type="ECO:0000256" key="4">
    <source>
        <dbReference type="ARBA" id="ARBA00022825"/>
    </source>
</evidence>
<dbReference type="PRINTS" id="PR00862">
    <property type="entry name" value="PROLIGOPTASE"/>
</dbReference>
<accession>A0A9D7S8B0</accession>